<dbReference type="GeneID" id="33314450"/>
<evidence type="ECO:0000313" key="1">
    <source>
        <dbReference type="EMBL" id="ASI14187.1"/>
    </source>
</evidence>
<gene>
    <name evidence="1" type="ORF">Mia14_0913</name>
</gene>
<sequence length="190" mass="22338">MHHKEIDGKQKYVFKRYSPIYNSFFAVEQKRIYENIGRRTISIEHIGSTAVPDLGGKNILDIIIGIKVCRLKDFKELIKDLGYDFIEDSGTKRRLFFVRDTVYKGKNIRTHLHLVKFDKSDWKQKIAFRDYLIKHKNARIEYANVKKKAVKAANGNKEIYMKEKESFIKGITKKALKPSAERINKNKHYA</sequence>
<dbReference type="Gene3D" id="3.30.460.10">
    <property type="entry name" value="Beta Polymerase, domain 2"/>
    <property type="match status" value="1"/>
</dbReference>
<dbReference type="InterPro" id="IPR007344">
    <property type="entry name" value="GrpB/CoaE"/>
</dbReference>
<dbReference type="EMBL" id="CP019964">
    <property type="protein sequence ID" value="ASI14187.1"/>
    <property type="molecule type" value="Genomic_DNA"/>
</dbReference>
<keyword evidence="2" id="KW-1185">Reference proteome</keyword>
<dbReference type="InterPro" id="IPR043519">
    <property type="entry name" value="NT_sf"/>
</dbReference>
<evidence type="ECO:0000313" key="2">
    <source>
        <dbReference type="Proteomes" id="UP000197679"/>
    </source>
</evidence>
<protein>
    <submittedName>
        <fullName evidence="1">GrpB family nucleotidyltransferase</fullName>
    </submittedName>
</protein>
<dbReference type="PANTHER" id="PTHR34822">
    <property type="entry name" value="GRPB DOMAIN PROTEIN (AFU_ORTHOLOGUE AFUA_1G01530)"/>
    <property type="match status" value="1"/>
</dbReference>
<proteinExistence type="predicted"/>
<dbReference type="GO" id="GO:0016740">
    <property type="term" value="F:transferase activity"/>
    <property type="evidence" value="ECO:0007669"/>
    <property type="project" value="UniProtKB-KW"/>
</dbReference>
<keyword evidence="1" id="KW-0808">Transferase</keyword>
<dbReference type="RefSeq" id="WP_124216922.1">
    <property type="nucleotide sequence ID" value="NZ_CP019964.1"/>
</dbReference>
<accession>A0A218NNX8</accession>
<organism evidence="1 2">
    <name type="scientific">Candidatus Mancarchaeum acidiphilum</name>
    <dbReference type="NCBI Taxonomy" id="1920749"/>
    <lineage>
        <taxon>Archaea</taxon>
        <taxon>Candidatus Micrarchaeota</taxon>
        <taxon>Candidatus Mancarchaeum</taxon>
    </lineage>
</organism>
<dbReference type="AlphaFoldDB" id="A0A218NNX8"/>
<name>A0A218NNX8_9ARCH</name>
<dbReference type="Proteomes" id="UP000197679">
    <property type="component" value="Chromosome"/>
</dbReference>
<dbReference type="OrthoDB" id="330317at2157"/>
<reference evidence="1 2" key="1">
    <citation type="journal article" date="2017" name="Nat. Commun.">
        <title>'ARMAN' archaea depend on association with euryarchaeal host in culture and in situ.</title>
        <authorList>
            <person name="Golyshina O."/>
            <person name="Toshchakov S."/>
            <person name="Makarova K."/>
            <person name="Gavrilov S."/>
            <person name="Korzhenkov A."/>
            <person name="La Cono V."/>
            <person name="Arcadi E."/>
            <person name="Nechitaylo T."/>
            <person name="Ferrer M."/>
            <person name="Kublanov I."/>
            <person name="Wolf Y."/>
            <person name="Yakimov M."/>
            <person name="Golyshin P."/>
            <person name="Slesarev A."/>
            <person name="Kozyavkin S."/>
        </authorList>
    </citation>
    <scope>NUCLEOTIDE SEQUENCE [LARGE SCALE GENOMIC DNA]</scope>
    <source>
        <strain evidence="1 2">Mia14</strain>
    </source>
</reference>
<dbReference type="SUPFAM" id="SSF81301">
    <property type="entry name" value="Nucleotidyltransferase"/>
    <property type="match status" value="1"/>
</dbReference>
<dbReference type="PANTHER" id="PTHR34822:SF1">
    <property type="entry name" value="GRPB FAMILY PROTEIN"/>
    <property type="match status" value="1"/>
</dbReference>
<dbReference type="KEGG" id="marh:Mia14_0913"/>
<dbReference type="Pfam" id="PF04229">
    <property type="entry name" value="GrpB"/>
    <property type="match status" value="1"/>
</dbReference>